<name>A0A4U0Q6K9_9RHOB</name>
<dbReference type="OrthoDB" id="7780694at2"/>
<dbReference type="AlphaFoldDB" id="A0A4U0Q6K9"/>
<dbReference type="EMBL" id="SUNH01000081">
    <property type="protein sequence ID" value="TJZ76867.1"/>
    <property type="molecule type" value="Genomic_DNA"/>
</dbReference>
<organism evidence="1 2">
    <name type="scientific">Paracoccus hibiscisoli</name>
    <dbReference type="NCBI Taxonomy" id="2023261"/>
    <lineage>
        <taxon>Bacteria</taxon>
        <taxon>Pseudomonadati</taxon>
        <taxon>Pseudomonadota</taxon>
        <taxon>Alphaproteobacteria</taxon>
        <taxon>Rhodobacterales</taxon>
        <taxon>Paracoccaceae</taxon>
        <taxon>Paracoccus</taxon>
    </lineage>
</organism>
<reference evidence="1 2" key="1">
    <citation type="submission" date="2019-04" db="EMBL/GenBank/DDBJ databases">
        <authorList>
            <person name="Li J."/>
        </authorList>
    </citation>
    <scope>NUCLEOTIDE SEQUENCE [LARGE SCALE GENOMIC DNA]</scope>
    <source>
        <strain evidence="1 2">CCTCC AB2016182</strain>
    </source>
</reference>
<evidence type="ECO:0000313" key="2">
    <source>
        <dbReference type="Proteomes" id="UP000306223"/>
    </source>
</evidence>
<protein>
    <submittedName>
        <fullName evidence="1">Uncharacterized protein</fullName>
    </submittedName>
</protein>
<gene>
    <name evidence="1" type="ORF">FA740_19325</name>
</gene>
<dbReference type="RefSeq" id="WP_136858415.1">
    <property type="nucleotide sequence ID" value="NZ_SUNH01000081.1"/>
</dbReference>
<proteinExistence type="predicted"/>
<keyword evidence="2" id="KW-1185">Reference proteome</keyword>
<accession>A0A4U0Q6K9</accession>
<sequence length="59" mass="6726">MMGRLIRQLTGHGRRAERADTIMRDHMESSAPEKRAIKARVAAIERLVEKLEKDANACH</sequence>
<comment type="caution">
    <text evidence="1">The sequence shown here is derived from an EMBL/GenBank/DDBJ whole genome shotgun (WGS) entry which is preliminary data.</text>
</comment>
<evidence type="ECO:0000313" key="1">
    <source>
        <dbReference type="EMBL" id="TJZ76867.1"/>
    </source>
</evidence>
<dbReference type="Proteomes" id="UP000306223">
    <property type="component" value="Unassembled WGS sequence"/>
</dbReference>